<feature type="compositionally biased region" description="Polar residues" evidence="1">
    <location>
        <begin position="7"/>
        <end position="20"/>
    </location>
</feature>
<feature type="region of interest" description="Disordered" evidence="1">
    <location>
        <begin position="1"/>
        <end position="20"/>
    </location>
</feature>
<dbReference type="Proteomes" id="UP000078046">
    <property type="component" value="Unassembled WGS sequence"/>
</dbReference>
<evidence type="ECO:0000256" key="1">
    <source>
        <dbReference type="SAM" id="MobiDB-lite"/>
    </source>
</evidence>
<evidence type="ECO:0000313" key="3">
    <source>
        <dbReference type="Proteomes" id="UP000078046"/>
    </source>
</evidence>
<name>A0A177AQD7_9BILA</name>
<keyword evidence="3" id="KW-1185">Reference proteome</keyword>
<reference evidence="2 3" key="1">
    <citation type="submission" date="2016-04" db="EMBL/GenBank/DDBJ databases">
        <title>The genome of Intoshia linei affirms orthonectids as highly simplified spiralians.</title>
        <authorList>
            <person name="Mikhailov K.V."/>
            <person name="Slusarev G.S."/>
            <person name="Nikitin M.A."/>
            <person name="Logacheva M.D."/>
            <person name="Penin A."/>
            <person name="Aleoshin V."/>
            <person name="Panchin Y.V."/>
        </authorList>
    </citation>
    <scope>NUCLEOTIDE SEQUENCE [LARGE SCALE GENOMIC DNA]</scope>
    <source>
        <strain evidence="2">Intl2013</strain>
        <tissue evidence="2">Whole animal</tissue>
    </source>
</reference>
<sequence length="149" mass="16423">MVHLDEMSTSPMVQPTTVYGTGESTGIRNGVLVNDRNNGHAMRAYTIFKVNRNGYAQDDTTINPDMEFDLQLQEGGIAAGADNVGTSEEAEYIDKIEADQWYVNIYTKHAITDDNRLALASLDDELGVDINLDGLEDEELDKCQQCSAT</sequence>
<comment type="caution">
    <text evidence="2">The sequence shown here is derived from an EMBL/GenBank/DDBJ whole genome shotgun (WGS) entry which is preliminary data.</text>
</comment>
<proteinExistence type="predicted"/>
<dbReference type="AlphaFoldDB" id="A0A177AQD7"/>
<dbReference type="EMBL" id="LWCA01002019">
    <property type="protein sequence ID" value="OAF64217.1"/>
    <property type="molecule type" value="Genomic_DNA"/>
</dbReference>
<protein>
    <submittedName>
        <fullName evidence="2">Uncharacterized protein</fullName>
    </submittedName>
</protein>
<accession>A0A177AQD7</accession>
<organism evidence="2 3">
    <name type="scientific">Intoshia linei</name>
    <dbReference type="NCBI Taxonomy" id="1819745"/>
    <lineage>
        <taxon>Eukaryota</taxon>
        <taxon>Metazoa</taxon>
        <taxon>Spiralia</taxon>
        <taxon>Lophotrochozoa</taxon>
        <taxon>Mesozoa</taxon>
        <taxon>Orthonectida</taxon>
        <taxon>Rhopaluridae</taxon>
        <taxon>Intoshia</taxon>
    </lineage>
</organism>
<evidence type="ECO:0000313" key="2">
    <source>
        <dbReference type="EMBL" id="OAF64217.1"/>
    </source>
</evidence>
<gene>
    <name evidence="2" type="ORF">A3Q56_08080</name>
</gene>